<feature type="region of interest" description="Disordered" evidence="1">
    <location>
        <begin position="89"/>
        <end position="116"/>
    </location>
</feature>
<organism evidence="2">
    <name type="scientific">viral metagenome</name>
    <dbReference type="NCBI Taxonomy" id="1070528"/>
    <lineage>
        <taxon>unclassified sequences</taxon>
        <taxon>metagenomes</taxon>
        <taxon>organismal metagenomes</taxon>
    </lineage>
</organism>
<evidence type="ECO:0000256" key="1">
    <source>
        <dbReference type="SAM" id="MobiDB-lite"/>
    </source>
</evidence>
<name>A0A6C0IKY2_9ZZZZ</name>
<protein>
    <submittedName>
        <fullName evidence="2">Uncharacterized protein</fullName>
    </submittedName>
</protein>
<accession>A0A6C0IKY2</accession>
<reference evidence="2" key="1">
    <citation type="journal article" date="2020" name="Nature">
        <title>Giant virus diversity and host interactions through global metagenomics.</title>
        <authorList>
            <person name="Schulz F."/>
            <person name="Roux S."/>
            <person name="Paez-Espino D."/>
            <person name="Jungbluth S."/>
            <person name="Walsh D.A."/>
            <person name="Denef V.J."/>
            <person name="McMahon K.D."/>
            <person name="Konstantinidis K.T."/>
            <person name="Eloe-Fadrosh E.A."/>
            <person name="Kyrpides N.C."/>
            <person name="Woyke T."/>
        </authorList>
    </citation>
    <scope>NUCLEOTIDE SEQUENCE</scope>
    <source>
        <strain evidence="2">GVMAG-M-3300024252-29</strain>
    </source>
</reference>
<dbReference type="EMBL" id="MN740209">
    <property type="protein sequence ID" value="QHT93632.1"/>
    <property type="molecule type" value="Genomic_DNA"/>
</dbReference>
<dbReference type="AlphaFoldDB" id="A0A6C0IKY2"/>
<sequence>MAFRDLTTKEYADILQYYNFPVPKQSNQVKLEAEKIITAKLCGCIRSIARNNMKSKNNVKNETSVGVCTKTVINNKGFARGNFACKKPKRSVTLKKKIHKNKNSKKTRKSPKKSRR</sequence>
<evidence type="ECO:0000313" key="2">
    <source>
        <dbReference type="EMBL" id="QHT93632.1"/>
    </source>
</evidence>
<proteinExistence type="predicted"/>